<evidence type="ECO:0000313" key="3">
    <source>
        <dbReference type="Proteomes" id="UP001151760"/>
    </source>
</evidence>
<reference evidence="2" key="1">
    <citation type="journal article" date="2022" name="Int. J. Mol. Sci.">
        <title>Draft Genome of Tanacetum Coccineum: Genomic Comparison of Closely Related Tanacetum-Family Plants.</title>
        <authorList>
            <person name="Yamashiro T."/>
            <person name="Shiraishi A."/>
            <person name="Nakayama K."/>
            <person name="Satake H."/>
        </authorList>
    </citation>
    <scope>NUCLEOTIDE SEQUENCE</scope>
</reference>
<feature type="compositionally biased region" description="Basic and acidic residues" evidence="1">
    <location>
        <begin position="27"/>
        <end position="42"/>
    </location>
</feature>
<dbReference type="EMBL" id="BQNB010009048">
    <property type="protein sequence ID" value="GJS57994.1"/>
    <property type="molecule type" value="Genomic_DNA"/>
</dbReference>
<organism evidence="2 3">
    <name type="scientific">Tanacetum coccineum</name>
    <dbReference type="NCBI Taxonomy" id="301880"/>
    <lineage>
        <taxon>Eukaryota</taxon>
        <taxon>Viridiplantae</taxon>
        <taxon>Streptophyta</taxon>
        <taxon>Embryophyta</taxon>
        <taxon>Tracheophyta</taxon>
        <taxon>Spermatophyta</taxon>
        <taxon>Magnoliopsida</taxon>
        <taxon>eudicotyledons</taxon>
        <taxon>Gunneridae</taxon>
        <taxon>Pentapetalae</taxon>
        <taxon>asterids</taxon>
        <taxon>campanulids</taxon>
        <taxon>Asterales</taxon>
        <taxon>Asteraceae</taxon>
        <taxon>Asteroideae</taxon>
        <taxon>Anthemideae</taxon>
        <taxon>Anthemidinae</taxon>
        <taxon>Tanacetum</taxon>
    </lineage>
</organism>
<evidence type="ECO:0000256" key="1">
    <source>
        <dbReference type="SAM" id="MobiDB-lite"/>
    </source>
</evidence>
<name>A0ABQ4WYL5_9ASTR</name>
<feature type="compositionally biased region" description="Basic residues" evidence="1">
    <location>
        <begin position="78"/>
        <end position="93"/>
    </location>
</feature>
<feature type="compositionally biased region" description="Polar residues" evidence="1">
    <location>
        <begin position="46"/>
        <end position="56"/>
    </location>
</feature>
<reference evidence="2" key="2">
    <citation type="submission" date="2022-01" db="EMBL/GenBank/DDBJ databases">
        <authorList>
            <person name="Yamashiro T."/>
            <person name="Shiraishi A."/>
            <person name="Satake H."/>
            <person name="Nakayama K."/>
        </authorList>
    </citation>
    <scope>NUCLEOTIDE SEQUENCE</scope>
</reference>
<dbReference type="Proteomes" id="UP001151760">
    <property type="component" value="Unassembled WGS sequence"/>
</dbReference>
<protein>
    <submittedName>
        <fullName evidence="2">Uncharacterized protein</fullName>
    </submittedName>
</protein>
<feature type="compositionally biased region" description="Polar residues" evidence="1">
    <location>
        <begin position="128"/>
        <end position="141"/>
    </location>
</feature>
<feature type="region of interest" description="Disordered" evidence="1">
    <location>
        <begin position="1"/>
        <end position="143"/>
    </location>
</feature>
<proteinExistence type="predicted"/>
<evidence type="ECO:0000313" key="2">
    <source>
        <dbReference type="EMBL" id="GJS57994.1"/>
    </source>
</evidence>
<comment type="caution">
    <text evidence="2">The sequence shown here is derived from an EMBL/GenBank/DDBJ whole genome shotgun (WGS) entry which is preliminary data.</text>
</comment>
<keyword evidence="3" id="KW-1185">Reference proteome</keyword>
<sequence>MDGCTKGPQLEEDENLNTGHLGPGGLPREEPPLPPDKLKEALLQHLSENSQTSPSTEEIGGYSSDGSSRSMSRDRSRSAWKHRKSVSRKKGISKSHWSVRLEARSRSKSKSVKSKPQLMKASRRKSSSDSGYNTVSNNSLEDLSMPYKWPKPMPFTFRITCFRYHRPAKLPPNV</sequence>
<gene>
    <name evidence="2" type="ORF">Tco_0652778</name>
</gene>
<accession>A0ABQ4WYL5</accession>